<sequence>MYKTKTHNSRPTSFYRDKSWFIAGLVTVFVLFFVIWSFGEPFSGLSNFIPTDCSPADKSILVDRENDPPETTFYDDPELTYTLDNPIKDWDAKRKEWLRLHPTFIPGARNRTLILTGSQPSPCKFPAGDHLLLRTFKNKVDYARIHGHGIFYANSLFNPKMKSYWAKIPLVRAAMLAHPESEWIMWVDSDAIFTDMDFKVPLERYKHHNFVVHGWPDMIYEKRSWVAVNAGIFLIRNCQWSMEFLDVWGRMGPQNPDYEKSGQILRSTLSDKMFPESDDQSTLVYLLLKEKKKWGDMMYVENEYYLHGYWVETLAKLDNASVLYEKIEKKTANLRRRHAEVVRESYGKMWEEVLGDSGGSRRPFITHFTGCQPCSGKSNEAYKGDDCWVGMEKALNFADNQVLRSFGFWHPDLRSGSISPLPFDFPGDENEPEGLV</sequence>
<feature type="coiled-coil region" evidence="11">
    <location>
        <begin position="317"/>
        <end position="344"/>
    </location>
</feature>
<evidence type="ECO:0000256" key="7">
    <source>
        <dbReference type="ARBA" id="ARBA00022989"/>
    </source>
</evidence>
<evidence type="ECO:0000256" key="3">
    <source>
        <dbReference type="ARBA" id="ARBA00022676"/>
    </source>
</evidence>
<feature type="transmembrane region" description="Helical" evidence="12">
    <location>
        <begin position="20"/>
        <end position="39"/>
    </location>
</feature>
<comment type="similarity">
    <text evidence="2">Belongs to the glycosyltransferase 34 family.</text>
</comment>
<dbReference type="EMBL" id="OX459124">
    <property type="protein sequence ID" value="CAI9113129.1"/>
    <property type="molecule type" value="Genomic_DNA"/>
</dbReference>
<evidence type="ECO:0000256" key="6">
    <source>
        <dbReference type="ARBA" id="ARBA00022968"/>
    </source>
</evidence>
<evidence type="ECO:0000256" key="5">
    <source>
        <dbReference type="ARBA" id="ARBA00022692"/>
    </source>
</evidence>
<dbReference type="GO" id="GO:0005768">
    <property type="term" value="C:endosome"/>
    <property type="evidence" value="ECO:0007669"/>
    <property type="project" value="TreeGrafter"/>
</dbReference>
<dbReference type="Pfam" id="PF05637">
    <property type="entry name" value="Glyco_transf_34"/>
    <property type="match status" value="1"/>
</dbReference>
<dbReference type="Gene3D" id="3.90.550.10">
    <property type="entry name" value="Spore Coat Polysaccharide Biosynthesis Protein SpsA, Chain A"/>
    <property type="match status" value="1"/>
</dbReference>
<keyword evidence="3" id="KW-0328">Glycosyltransferase</keyword>
<keyword evidence="14" id="KW-1185">Reference proteome</keyword>
<proteinExistence type="inferred from homology"/>
<organism evidence="13 14">
    <name type="scientific">Oldenlandia corymbosa var. corymbosa</name>
    <dbReference type="NCBI Taxonomy" id="529605"/>
    <lineage>
        <taxon>Eukaryota</taxon>
        <taxon>Viridiplantae</taxon>
        <taxon>Streptophyta</taxon>
        <taxon>Embryophyta</taxon>
        <taxon>Tracheophyta</taxon>
        <taxon>Spermatophyta</taxon>
        <taxon>Magnoliopsida</taxon>
        <taxon>eudicotyledons</taxon>
        <taxon>Gunneridae</taxon>
        <taxon>Pentapetalae</taxon>
        <taxon>asterids</taxon>
        <taxon>lamiids</taxon>
        <taxon>Gentianales</taxon>
        <taxon>Rubiaceae</taxon>
        <taxon>Rubioideae</taxon>
        <taxon>Spermacoceae</taxon>
        <taxon>Hedyotis-Oldenlandia complex</taxon>
        <taxon>Oldenlandia</taxon>
    </lineage>
</organism>
<dbReference type="GO" id="GO:0008378">
    <property type="term" value="F:galactosyltransferase activity"/>
    <property type="evidence" value="ECO:0007669"/>
    <property type="project" value="TreeGrafter"/>
</dbReference>
<protein>
    <submittedName>
        <fullName evidence="13">OLC1v1013672C1</fullName>
    </submittedName>
</protein>
<evidence type="ECO:0000256" key="2">
    <source>
        <dbReference type="ARBA" id="ARBA00005664"/>
    </source>
</evidence>
<dbReference type="PANTHER" id="PTHR31311:SF15">
    <property type="entry name" value="GLYCOSYLTRANSFERASE 6-LIKE"/>
    <property type="match status" value="1"/>
</dbReference>
<dbReference type="Proteomes" id="UP001161247">
    <property type="component" value="Chromosome 7"/>
</dbReference>
<dbReference type="InterPro" id="IPR008630">
    <property type="entry name" value="Glyco_trans_34"/>
</dbReference>
<evidence type="ECO:0000256" key="12">
    <source>
        <dbReference type="SAM" id="Phobius"/>
    </source>
</evidence>
<evidence type="ECO:0000256" key="10">
    <source>
        <dbReference type="ARBA" id="ARBA00023180"/>
    </source>
</evidence>
<dbReference type="GO" id="GO:0005802">
    <property type="term" value="C:trans-Golgi network"/>
    <property type="evidence" value="ECO:0007669"/>
    <property type="project" value="TreeGrafter"/>
</dbReference>
<evidence type="ECO:0000256" key="1">
    <source>
        <dbReference type="ARBA" id="ARBA00004323"/>
    </source>
</evidence>
<dbReference type="GO" id="GO:0000139">
    <property type="term" value="C:Golgi membrane"/>
    <property type="evidence" value="ECO:0007669"/>
    <property type="project" value="UniProtKB-SubCell"/>
</dbReference>
<keyword evidence="8" id="KW-0333">Golgi apparatus</keyword>
<dbReference type="FunFam" id="3.90.550.10:FF:000127">
    <property type="entry name" value="Probable glycosyltransferase 7"/>
    <property type="match status" value="1"/>
</dbReference>
<dbReference type="AlphaFoldDB" id="A0AAV1E2A4"/>
<evidence type="ECO:0000256" key="8">
    <source>
        <dbReference type="ARBA" id="ARBA00023034"/>
    </source>
</evidence>
<keyword evidence="5 12" id="KW-0812">Transmembrane</keyword>
<reference evidence="13" key="1">
    <citation type="submission" date="2023-03" db="EMBL/GenBank/DDBJ databases">
        <authorList>
            <person name="Julca I."/>
        </authorList>
    </citation>
    <scope>NUCLEOTIDE SEQUENCE</scope>
</reference>
<comment type="subcellular location">
    <subcellularLocation>
        <location evidence="1">Golgi apparatus membrane</location>
        <topology evidence="1">Single-pass type II membrane protein</topology>
    </subcellularLocation>
</comment>
<evidence type="ECO:0000256" key="11">
    <source>
        <dbReference type="SAM" id="Coils"/>
    </source>
</evidence>
<evidence type="ECO:0000313" key="14">
    <source>
        <dbReference type="Proteomes" id="UP001161247"/>
    </source>
</evidence>
<keyword evidence="9 12" id="KW-0472">Membrane</keyword>
<gene>
    <name evidence="13" type="ORF">OLC1_LOCUS20190</name>
</gene>
<evidence type="ECO:0000256" key="4">
    <source>
        <dbReference type="ARBA" id="ARBA00022679"/>
    </source>
</evidence>
<keyword evidence="11" id="KW-0175">Coiled coil</keyword>
<accession>A0AAV1E2A4</accession>
<evidence type="ECO:0000256" key="9">
    <source>
        <dbReference type="ARBA" id="ARBA00023136"/>
    </source>
</evidence>
<name>A0AAV1E2A4_OLDCO</name>
<keyword evidence="4" id="KW-0808">Transferase</keyword>
<keyword evidence="10" id="KW-0325">Glycoprotein</keyword>
<dbReference type="PANTHER" id="PTHR31311">
    <property type="entry name" value="XYLOGLUCAN 6-XYLOSYLTRANSFERASE 5-RELATED-RELATED"/>
    <property type="match status" value="1"/>
</dbReference>
<keyword evidence="6" id="KW-0735">Signal-anchor</keyword>
<keyword evidence="7 12" id="KW-1133">Transmembrane helix</keyword>
<evidence type="ECO:0000313" key="13">
    <source>
        <dbReference type="EMBL" id="CAI9113129.1"/>
    </source>
</evidence>
<dbReference type="InterPro" id="IPR029044">
    <property type="entry name" value="Nucleotide-diphossugar_trans"/>
</dbReference>